<evidence type="ECO:0000313" key="2">
    <source>
        <dbReference type="EMBL" id="TNV82217.1"/>
    </source>
</evidence>
<keyword evidence="3" id="KW-1185">Reference proteome</keyword>
<name>A0A8J8T4P1_HALGN</name>
<feature type="transmembrane region" description="Helical" evidence="1">
    <location>
        <begin position="78"/>
        <end position="102"/>
    </location>
</feature>
<keyword evidence="1" id="KW-0812">Transmembrane</keyword>
<proteinExistence type="predicted"/>
<comment type="caution">
    <text evidence="2">The sequence shown here is derived from an EMBL/GenBank/DDBJ whole genome shotgun (WGS) entry which is preliminary data.</text>
</comment>
<evidence type="ECO:0000256" key="1">
    <source>
        <dbReference type="SAM" id="Phobius"/>
    </source>
</evidence>
<accession>A0A8J8T4P1</accession>
<sequence length="118" mass="13810">MQDEHSAISCRKKSKLLESNRKRTNNFRVSLSTCLIIEVCENIGICRYCRIIVSKKESSRRQLVSKTLLVIKLSSCNFVHLSTNVVIILLKTFFIIHINILTKHNFRSDQKKIYRNKN</sequence>
<dbReference type="AlphaFoldDB" id="A0A8J8T4P1"/>
<protein>
    <submittedName>
        <fullName evidence="2">Uncharacterized protein</fullName>
    </submittedName>
</protein>
<evidence type="ECO:0000313" key="3">
    <source>
        <dbReference type="Proteomes" id="UP000785679"/>
    </source>
</evidence>
<dbReference type="Proteomes" id="UP000785679">
    <property type="component" value="Unassembled WGS sequence"/>
</dbReference>
<gene>
    <name evidence="2" type="ORF">FGO68_gene4988</name>
</gene>
<reference evidence="2" key="1">
    <citation type="submission" date="2019-06" db="EMBL/GenBank/DDBJ databases">
        <authorList>
            <person name="Zheng W."/>
        </authorList>
    </citation>
    <scope>NUCLEOTIDE SEQUENCE</scope>
    <source>
        <strain evidence="2">QDHG01</strain>
    </source>
</reference>
<dbReference type="EMBL" id="RRYP01005230">
    <property type="protein sequence ID" value="TNV82217.1"/>
    <property type="molecule type" value="Genomic_DNA"/>
</dbReference>
<keyword evidence="1" id="KW-1133">Transmembrane helix</keyword>
<organism evidence="2 3">
    <name type="scientific">Halteria grandinella</name>
    <dbReference type="NCBI Taxonomy" id="5974"/>
    <lineage>
        <taxon>Eukaryota</taxon>
        <taxon>Sar</taxon>
        <taxon>Alveolata</taxon>
        <taxon>Ciliophora</taxon>
        <taxon>Intramacronucleata</taxon>
        <taxon>Spirotrichea</taxon>
        <taxon>Stichotrichia</taxon>
        <taxon>Sporadotrichida</taxon>
        <taxon>Halteriidae</taxon>
        <taxon>Halteria</taxon>
    </lineage>
</organism>
<keyword evidence="1" id="KW-0472">Membrane</keyword>